<protein>
    <submittedName>
        <fullName evidence="2">Uncharacterized protein</fullName>
    </submittedName>
</protein>
<dbReference type="EMBL" id="CADEAL010000217">
    <property type="protein sequence ID" value="CAB1416571.1"/>
    <property type="molecule type" value="Genomic_DNA"/>
</dbReference>
<name>A0A9N7TP80_PLEPL</name>
<organism evidence="2 3">
    <name type="scientific">Pleuronectes platessa</name>
    <name type="common">European plaice</name>
    <dbReference type="NCBI Taxonomy" id="8262"/>
    <lineage>
        <taxon>Eukaryota</taxon>
        <taxon>Metazoa</taxon>
        <taxon>Chordata</taxon>
        <taxon>Craniata</taxon>
        <taxon>Vertebrata</taxon>
        <taxon>Euteleostomi</taxon>
        <taxon>Actinopterygii</taxon>
        <taxon>Neopterygii</taxon>
        <taxon>Teleostei</taxon>
        <taxon>Neoteleostei</taxon>
        <taxon>Acanthomorphata</taxon>
        <taxon>Carangaria</taxon>
        <taxon>Pleuronectiformes</taxon>
        <taxon>Pleuronectoidei</taxon>
        <taxon>Pleuronectidae</taxon>
        <taxon>Pleuronectes</taxon>
    </lineage>
</organism>
<sequence length="119" mass="12673">MTQTDADLWLAAVTQKGREKGGESSCLHKQSEVDGVRDGISSPPLTQGCRDEQLAMNTIPPSLTSFRASAQFPTFLGTHGVQQLPGQHRCCGADCLALASYPGELPVVDTETAGRRCRG</sequence>
<dbReference type="Proteomes" id="UP001153269">
    <property type="component" value="Unassembled WGS sequence"/>
</dbReference>
<reference evidence="2" key="1">
    <citation type="submission" date="2020-03" db="EMBL/GenBank/DDBJ databases">
        <authorList>
            <person name="Weist P."/>
        </authorList>
    </citation>
    <scope>NUCLEOTIDE SEQUENCE</scope>
</reference>
<feature type="region of interest" description="Disordered" evidence="1">
    <location>
        <begin position="15"/>
        <end position="50"/>
    </location>
</feature>
<evidence type="ECO:0000256" key="1">
    <source>
        <dbReference type="SAM" id="MobiDB-lite"/>
    </source>
</evidence>
<accession>A0A9N7TP80</accession>
<evidence type="ECO:0000313" key="2">
    <source>
        <dbReference type="EMBL" id="CAB1416571.1"/>
    </source>
</evidence>
<proteinExistence type="predicted"/>
<dbReference type="AlphaFoldDB" id="A0A9N7TP80"/>
<gene>
    <name evidence="2" type="ORF">PLEPLA_LOCUS4362</name>
</gene>
<evidence type="ECO:0000313" key="3">
    <source>
        <dbReference type="Proteomes" id="UP001153269"/>
    </source>
</evidence>
<keyword evidence="3" id="KW-1185">Reference proteome</keyword>
<comment type="caution">
    <text evidence="2">The sequence shown here is derived from an EMBL/GenBank/DDBJ whole genome shotgun (WGS) entry which is preliminary data.</text>
</comment>